<evidence type="ECO:0000313" key="1">
    <source>
        <dbReference type="EMBL" id="KZS89612.1"/>
    </source>
</evidence>
<accession>A0A164QFN0</accession>
<name>A0A164QFN0_9AGAM</name>
<gene>
    <name evidence="1" type="ORF">SISNIDRAFT_469132</name>
</gene>
<dbReference type="Proteomes" id="UP000076722">
    <property type="component" value="Unassembled WGS sequence"/>
</dbReference>
<organism evidence="1 2">
    <name type="scientific">Sistotremastrum niveocremeum HHB9708</name>
    <dbReference type="NCBI Taxonomy" id="1314777"/>
    <lineage>
        <taxon>Eukaryota</taxon>
        <taxon>Fungi</taxon>
        <taxon>Dikarya</taxon>
        <taxon>Basidiomycota</taxon>
        <taxon>Agaricomycotina</taxon>
        <taxon>Agaricomycetes</taxon>
        <taxon>Sistotremastrales</taxon>
        <taxon>Sistotremastraceae</taxon>
        <taxon>Sertulicium</taxon>
        <taxon>Sertulicium niveocremeum</taxon>
    </lineage>
</organism>
<dbReference type="AlphaFoldDB" id="A0A164QFN0"/>
<protein>
    <submittedName>
        <fullName evidence="1">Uncharacterized protein</fullName>
    </submittedName>
</protein>
<keyword evidence="2" id="KW-1185">Reference proteome</keyword>
<sequence length="291" mass="32182">MYRLRLSISFEEPRIEVASFMLAFDCVVERLDEQASNQCVVIETISQVLNIHDAHGTTAFLGRVGTFVERYEPNIVLAGSGSSSERAIRIAVPSTRFGRDAVNDGSCGIVVNSEAKITGKRLSSTLSIPHPLGVDLNHLDSSAQFSPRSHSLNILTDPKEASKSPAALNDHAEALRAVWGGVAWSLNEQEHRIRKTTSIYIRSTNGAFPSPPVRKSSTSSEMPYHIQVTIQPIWDHQEPPQMLFIITVVLFWVWEEAIDFEDPAGFDDEEVQEWELAGDMECESDGEGGCP</sequence>
<dbReference type="EMBL" id="KV419426">
    <property type="protein sequence ID" value="KZS89612.1"/>
    <property type="molecule type" value="Genomic_DNA"/>
</dbReference>
<evidence type="ECO:0000313" key="2">
    <source>
        <dbReference type="Proteomes" id="UP000076722"/>
    </source>
</evidence>
<proteinExistence type="predicted"/>
<reference evidence="1 2" key="1">
    <citation type="journal article" date="2016" name="Mol. Biol. Evol.">
        <title>Comparative Genomics of Early-Diverging Mushroom-Forming Fungi Provides Insights into the Origins of Lignocellulose Decay Capabilities.</title>
        <authorList>
            <person name="Nagy L.G."/>
            <person name="Riley R."/>
            <person name="Tritt A."/>
            <person name="Adam C."/>
            <person name="Daum C."/>
            <person name="Floudas D."/>
            <person name="Sun H."/>
            <person name="Yadav J.S."/>
            <person name="Pangilinan J."/>
            <person name="Larsson K.H."/>
            <person name="Matsuura K."/>
            <person name="Barry K."/>
            <person name="Labutti K."/>
            <person name="Kuo R."/>
            <person name="Ohm R.A."/>
            <person name="Bhattacharya S.S."/>
            <person name="Shirouzu T."/>
            <person name="Yoshinaga Y."/>
            <person name="Martin F.M."/>
            <person name="Grigoriev I.V."/>
            <person name="Hibbett D.S."/>
        </authorList>
    </citation>
    <scope>NUCLEOTIDE SEQUENCE [LARGE SCALE GENOMIC DNA]</scope>
    <source>
        <strain evidence="1 2">HHB9708</strain>
    </source>
</reference>